<feature type="non-terminal residue" evidence="1">
    <location>
        <position position="1"/>
    </location>
</feature>
<dbReference type="Gene3D" id="1.10.150.370">
    <property type="entry name" value="Caenorhabditis elegans Her-1, C-terminal domain"/>
    <property type="match status" value="1"/>
</dbReference>
<feature type="non-terminal residue" evidence="1">
    <location>
        <position position="96"/>
    </location>
</feature>
<gene>
    <name evidence="1" type="ORF">PENTCL1PPCAC_18563</name>
</gene>
<dbReference type="Proteomes" id="UP001432027">
    <property type="component" value="Unassembled WGS sequence"/>
</dbReference>
<accession>A0AAV5TPL6</accession>
<dbReference type="PANTHER" id="PTHR37979">
    <property type="entry name" value="PROTEIN HER-1"/>
    <property type="match status" value="1"/>
</dbReference>
<dbReference type="SUPFAM" id="SSF110014">
    <property type="entry name" value="Her-1"/>
    <property type="match status" value="1"/>
</dbReference>
<dbReference type="InterPro" id="IPR036341">
    <property type="entry name" value="Her-1_sf"/>
</dbReference>
<dbReference type="PANTHER" id="PTHR37979:SF1">
    <property type="entry name" value="PROTEIN HER-1"/>
    <property type="match status" value="1"/>
</dbReference>
<evidence type="ECO:0000313" key="2">
    <source>
        <dbReference type="Proteomes" id="UP001432027"/>
    </source>
</evidence>
<organism evidence="1 2">
    <name type="scientific">Pristionchus entomophagus</name>
    <dbReference type="NCBI Taxonomy" id="358040"/>
    <lineage>
        <taxon>Eukaryota</taxon>
        <taxon>Metazoa</taxon>
        <taxon>Ecdysozoa</taxon>
        <taxon>Nematoda</taxon>
        <taxon>Chromadorea</taxon>
        <taxon>Rhabditida</taxon>
        <taxon>Rhabditina</taxon>
        <taxon>Diplogasteromorpha</taxon>
        <taxon>Diplogasteroidea</taxon>
        <taxon>Neodiplogasteridae</taxon>
        <taxon>Pristionchus</taxon>
    </lineage>
</organism>
<dbReference type="InterPro" id="IPR043108">
    <property type="entry name" value="Her-1_C"/>
</dbReference>
<evidence type="ECO:0000313" key="1">
    <source>
        <dbReference type="EMBL" id="GMS96388.1"/>
    </source>
</evidence>
<sequence length="96" mass="11369">FSDLPCCDVFLYDDTDQNDRCHQTCKFILRSPSLPSKEKLHFIKKCRKTNPLNNCFNLCRVEMNEHSAKGLTNFKWLEPDVCTRYKMQDGVLYPFK</sequence>
<proteinExistence type="predicted"/>
<dbReference type="AlphaFoldDB" id="A0AAV5TPL6"/>
<dbReference type="InterPro" id="IPR015313">
    <property type="entry name" value="Her-1"/>
</dbReference>
<dbReference type="EMBL" id="BTSX01000004">
    <property type="protein sequence ID" value="GMS96388.1"/>
    <property type="molecule type" value="Genomic_DNA"/>
</dbReference>
<comment type="caution">
    <text evidence="1">The sequence shown here is derived from an EMBL/GenBank/DDBJ whole genome shotgun (WGS) entry which is preliminary data.</text>
</comment>
<protein>
    <submittedName>
        <fullName evidence="1">Uncharacterized protein</fullName>
    </submittedName>
</protein>
<dbReference type="Pfam" id="PF09232">
    <property type="entry name" value="Caenor_Her-1"/>
    <property type="match status" value="1"/>
</dbReference>
<reference evidence="1" key="1">
    <citation type="submission" date="2023-10" db="EMBL/GenBank/DDBJ databases">
        <title>Genome assembly of Pristionchus species.</title>
        <authorList>
            <person name="Yoshida K."/>
            <person name="Sommer R.J."/>
        </authorList>
    </citation>
    <scope>NUCLEOTIDE SEQUENCE</scope>
    <source>
        <strain evidence="1">RS0144</strain>
    </source>
</reference>
<keyword evidence="2" id="KW-1185">Reference proteome</keyword>
<name>A0AAV5TPL6_9BILA</name>